<comment type="caution">
    <text evidence="1">The sequence shown here is derived from an EMBL/GenBank/DDBJ whole genome shotgun (WGS) entry which is preliminary data.</text>
</comment>
<organism evidence="1">
    <name type="scientific">marine sediment metagenome</name>
    <dbReference type="NCBI Taxonomy" id="412755"/>
    <lineage>
        <taxon>unclassified sequences</taxon>
        <taxon>metagenomes</taxon>
        <taxon>ecological metagenomes</taxon>
    </lineage>
</organism>
<protein>
    <submittedName>
        <fullName evidence="1">Uncharacterized protein</fullName>
    </submittedName>
</protein>
<sequence length="76" mass="9330">RNLQALTTDYMQELTYQDRKRIHNLKYFTWIEQQGKDLEELDAQWYDYEKYWGGIHKQTSKIDKLIREFNAKTGLL</sequence>
<gene>
    <name evidence="1" type="ORF">S01H4_60643</name>
</gene>
<evidence type="ECO:0000313" key="1">
    <source>
        <dbReference type="EMBL" id="GAH05710.1"/>
    </source>
</evidence>
<accession>X1DBL5</accession>
<reference evidence="1" key="1">
    <citation type="journal article" date="2014" name="Front. Microbiol.">
        <title>High frequency of phylogenetically diverse reductive dehalogenase-homologous genes in deep subseafloor sedimentary metagenomes.</title>
        <authorList>
            <person name="Kawai M."/>
            <person name="Futagami T."/>
            <person name="Toyoda A."/>
            <person name="Takaki Y."/>
            <person name="Nishi S."/>
            <person name="Hori S."/>
            <person name="Arai W."/>
            <person name="Tsubouchi T."/>
            <person name="Morono Y."/>
            <person name="Uchiyama I."/>
            <person name="Ito T."/>
            <person name="Fujiyama A."/>
            <person name="Inagaki F."/>
            <person name="Takami H."/>
        </authorList>
    </citation>
    <scope>NUCLEOTIDE SEQUENCE</scope>
    <source>
        <strain evidence="1">Expedition CK06-06</strain>
    </source>
</reference>
<dbReference type="AlphaFoldDB" id="X1DBL5"/>
<dbReference type="EMBL" id="BART01035806">
    <property type="protein sequence ID" value="GAH05710.1"/>
    <property type="molecule type" value="Genomic_DNA"/>
</dbReference>
<proteinExistence type="predicted"/>
<name>X1DBL5_9ZZZZ</name>
<feature type="non-terminal residue" evidence="1">
    <location>
        <position position="1"/>
    </location>
</feature>